<sequence>MSQNEKLFSIWFSAFGSARHKLLAIRQEGSEEVKRKGIIIDRNILRNTYLKFCEEEPKVSVNHRLIDGKIEAYEMPLDPHGLVHGELNLIMGNWSRQSVCRPDICVRPLNRHQPQSLRAVNSSGNPYPTLVVEIGNTETIKLYPTRQDGTFALLALLYLRNNQNPTILVIAKSFGTAPLSDISRTYLLNTIRVPANMITGVDDDFGGIRCDHANMPEYQIYIPTILLFNDVPGCVPGDVPNNFIIDLWRLQDAILTIS</sequence>
<dbReference type="AlphaFoldDB" id="A0A9N9D1D5"/>
<dbReference type="SUPFAM" id="SSF52980">
    <property type="entry name" value="Restriction endonuclease-like"/>
    <property type="match status" value="1"/>
</dbReference>
<evidence type="ECO:0000313" key="1">
    <source>
        <dbReference type="EMBL" id="CAG8618883.1"/>
    </source>
</evidence>
<gene>
    <name evidence="1" type="ORF">AGERDE_LOCUS9966</name>
</gene>
<accession>A0A9N9D1D5</accession>
<proteinExistence type="predicted"/>
<evidence type="ECO:0000313" key="2">
    <source>
        <dbReference type="Proteomes" id="UP000789831"/>
    </source>
</evidence>
<comment type="caution">
    <text evidence="1">The sequence shown here is derived from an EMBL/GenBank/DDBJ whole genome shotgun (WGS) entry which is preliminary data.</text>
</comment>
<dbReference type="EMBL" id="CAJVPL010002748">
    <property type="protein sequence ID" value="CAG8618883.1"/>
    <property type="molecule type" value="Genomic_DNA"/>
</dbReference>
<organism evidence="1 2">
    <name type="scientific">Ambispora gerdemannii</name>
    <dbReference type="NCBI Taxonomy" id="144530"/>
    <lineage>
        <taxon>Eukaryota</taxon>
        <taxon>Fungi</taxon>
        <taxon>Fungi incertae sedis</taxon>
        <taxon>Mucoromycota</taxon>
        <taxon>Glomeromycotina</taxon>
        <taxon>Glomeromycetes</taxon>
        <taxon>Archaeosporales</taxon>
        <taxon>Ambisporaceae</taxon>
        <taxon>Ambispora</taxon>
    </lineage>
</organism>
<dbReference type="OrthoDB" id="2307807at2759"/>
<name>A0A9N9D1D5_9GLOM</name>
<reference evidence="1" key="1">
    <citation type="submission" date="2021-06" db="EMBL/GenBank/DDBJ databases">
        <authorList>
            <person name="Kallberg Y."/>
            <person name="Tangrot J."/>
            <person name="Rosling A."/>
        </authorList>
    </citation>
    <scope>NUCLEOTIDE SEQUENCE</scope>
    <source>
        <strain evidence="1">MT106</strain>
    </source>
</reference>
<dbReference type="InterPro" id="IPR011335">
    <property type="entry name" value="Restrct_endonuc-II-like"/>
</dbReference>
<dbReference type="Proteomes" id="UP000789831">
    <property type="component" value="Unassembled WGS sequence"/>
</dbReference>
<dbReference type="GO" id="GO:0006302">
    <property type="term" value="P:double-strand break repair"/>
    <property type="evidence" value="ECO:0007669"/>
    <property type="project" value="UniProtKB-ARBA"/>
</dbReference>
<keyword evidence="2" id="KW-1185">Reference proteome</keyword>
<protein>
    <submittedName>
        <fullName evidence="1">1490_t:CDS:1</fullName>
    </submittedName>
</protein>